<name>A0ABW5DIK2_9HYPH</name>
<sequence length="61" mass="6898">MQEKLEKLARLMRNEQRRLLEDAGAMGRVPAGHALQRIAYLELNIAAIENILAEEKNGPKD</sequence>
<comment type="caution">
    <text evidence="1">The sequence shown here is derived from an EMBL/GenBank/DDBJ whole genome shotgun (WGS) entry which is preliminary data.</text>
</comment>
<keyword evidence="2" id="KW-1185">Reference proteome</keyword>
<protein>
    <submittedName>
        <fullName evidence="1">Uncharacterized protein</fullName>
    </submittedName>
</protein>
<accession>A0ABW5DIK2</accession>
<dbReference type="RefSeq" id="WP_345098214.1">
    <property type="nucleotide sequence ID" value="NZ_BAABGS010000012.1"/>
</dbReference>
<dbReference type="EMBL" id="JBHUIR010000054">
    <property type="protein sequence ID" value="MFD2260942.1"/>
    <property type="molecule type" value="Genomic_DNA"/>
</dbReference>
<dbReference type="Proteomes" id="UP001597373">
    <property type="component" value="Unassembled WGS sequence"/>
</dbReference>
<proteinExistence type="predicted"/>
<organism evidence="1 2">
    <name type="scientific">Chelativorans composti</name>
    <dbReference type="NCBI Taxonomy" id="768533"/>
    <lineage>
        <taxon>Bacteria</taxon>
        <taxon>Pseudomonadati</taxon>
        <taxon>Pseudomonadota</taxon>
        <taxon>Alphaproteobacteria</taxon>
        <taxon>Hyphomicrobiales</taxon>
        <taxon>Phyllobacteriaceae</taxon>
        <taxon>Chelativorans</taxon>
    </lineage>
</organism>
<evidence type="ECO:0000313" key="1">
    <source>
        <dbReference type="EMBL" id="MFD2260942.1"/>
    </source>
</evidence>
<evidence type="ECO:0000313" key="2">
    <source>
        <dbReference type="Proteomes" id="UP001597373"/>
    </source>
</evidence>
<reference evidence="2" key="1">
    <citation type="journal article" date="2019" name="Int. J. Syst. Evol. Microbiol.">
        <title>The Global Catalogue of Microorganisms (GCM) 10K type strain sequencing project: providing services to taxonomists for standard genome sequencing and annotation.</title>
        <authorList>
            <consortium name="The Broad Institute Genomics Platform"/>
            <consortium name="The Broad Institute Genome Sequencing Center for Infectious Disease"/>
            <person name="Wu L."/>
            <person name="Ma J."/>
        </authorList>
    </citation>
    <scope>NUCLEOTIDE SEQUENCE [LARGE SCALE GENOMIC DNA]</scope>
    <source>
        <strain evidence="2">KCTC 23707</strain>
    </source>
</reference>
<gene>
    <name evidence="1" type="ORF">ACFSMZ_14410</name>
</gene>